<dbReference type="PROSITE" id="PS51560">
    <property type="entry name" value="SAM_MT_NNT1"/>
    <property type="match status" value="1"/>
</dbReference>
<proteinExistence type="inferred from homology"/>
<comment type="similarity">
    <text evidence="5">Belongs to the class I-like SAM-binding methyltransferase superfamily. EFM7 family.</text>
</comment>
<evidence type="ECO:0000256" key="5">
    <source>
        <dbReference type="HAMAP-Rule" id="MF_03223"/>
    </source>
</evidence>
<protein>
    <recommendedName>
        <fullName evidence="5">Protein N-terminal and lysine N-methyltransferase EFM7</fullName>
        <ecNumber evidence="5">2.1.1.-</ecNumber>
    </recommendedName>
    <alternativeName>
        <fullName evidence="5">Elongation factor methyltransferase 7</fullName>
    </alternativeName>
</protein>
<feature type="binding site" evidence="5">
    <location>
        <position position="146"/>
    </location>
    <ligand>
        <name>S-adenosyl-L-methionine</name>
        <dbReference type="ChEBI" id="CHEBI:59789"/>
    </ligand>
</feature>
<comment type="subcellular location">
    <subcellularLocation>
        <location evidence="5">Cytoplasm</location>
    </subcellularLocation>
</comment>
<feature type="region of interest" description="Disordered" evidence="6">
    <location>
        <begin position="1"/>
        <end position="43"/>
    </location>
</feature>
<dbReference type="SUPFAM" id="SSF53335">
    <property type="entry name" value="S-adenosyl-L-methionine-dependent methyltransferases"/>
    <property type="match status" value="1"/>
</dbReference>
<keyword evidence="3 5" id="KW-0808">Transferase</keyword>
<dbReference type="Pfam" id="PF10294">
    <property type="entry name" value="Methyltransf_16"/>
    <property type="match status" value="1"/>
</dbReference>
<dbReference type="EMBL" id="KZ301983">
    <property type="protein sequence ID" value="PFH51947.1"/>
    <property type="molecule type" value="Genomic_DNA"/>
</dbReference>
<dbReference type="Gene3D" id="3.40.50.150">
    <property type="entry name" value="Vaccinia Virus protein VP39"/>
    <property type="match status" value="1"/>
</dbReference>
<evidence type="ECO:0000256" key="1">
    <source>
        <dbReference type="ARBA" id="ARBA00022490"/>
    </source>
</evidence>
<comment type="function">
    <text evidence="5">S-adenosyl-L-methionine-dependent protein methyltransferase that trimethylates the N-terminal glycine 'Gly-2' of elongation factor 1-alpha, before also catalyzing the mono- and dimethylation of 'Lys-3'.</text>
</comment>
<keyword evidence="2 5" id="KW-0489">Methyltransferase</keyword>
<evidence type="ECO:0000256" key="4">
    <source>
        <dbReference type="ARBA" id="ARBA00022691"/>
    </source>
</evidence>
<dbReference type="GO" id="GO:0005737">
    <property type="term" value="C:cytoplasm"/>
    <property type="evidence" value="ECO:0007669"/>
    <property type="project" value="UniProtKB-SubCell"/>
</dbReference>
<accession>A0A2A9NUJ9</accession>
<dbReference type="OrthoDB" id="46564at2759"/>
<dbReference type="STRING" id="703135.A0A2A9NUJ9"/>
<feature type="binding site" evidence="5">
    <location>
        <position position="113"/>
    </location>
    <ligand>
        <name>S-adenosyl-L-methionine</name>
        <dbReference type="ChEBI" id="CHEBI:59789"/>
    </ligand>
</feature>
<evidence type="ECO:0000256" key="2">
    <source>
        <dbReference type="ARBA" id="ARBA00022603"/>
    </source>
</evidence>
<dbReference type="GO" id="GO:0071885">
    <property type="term" value="F:N-terminal protein N-methyltransferase activity"/>
    <property type="evidence" value="ECO:0007669"/>
    <property type="project" value="UniProtKB-UniRule"/>
</dbReference>
<feature type="binding site" evidence="5">
    <location>
        <position position="65"/>
    </location>
    <ligand>
        <name>S-adenosyl-L-methionine</name>
        <dbReference type="ChEBI" id="CHEBI:59789"/>
    </ligand>
</feature>
<keyword evidence="1 5" id="KW-0963">Cytoplasm</keyword>
<keyword evidence="4 5" id="KW-0949">S-adenosyl-L-methionine</keyword>
<dbReference type="PANTHER" id="PTHR14614">
    <property type="entry name" value="HEPATOCELLULAR CARCINOMA-ASSOCIATED ANTIGEN"/>
    <property type="match status" value="1"/>
</dbReference>
<evidence type="ECO:0000256" key="6">
    <source>
        <dbReference type="SAM" id="MobiDB-lite"/>
    </source>
</evidence>
<feature type="binding site" evidence="5">
    <location>
        <position position="169"/>
    </location>
    <ligand>
        <name>S-adenosyl-L-methionine</name>
        <dbReference type="ChEBI" id="CHEBI:59789"/>
    </ligand>
</feature>
<gene>
    <name evidence="5" type="primary">EFM7</name>
    <name evidence="7" type="ORF">AMATHDRAFT_39859</name>
</gene>
<dbReference type="HAMAP" id="MF_03223">
    <property type="entry name" value="Methyltr_EFM7"/>
    <property type="match status" value="1"/>
</dbReference>
<dbReference type="InterPro" id="IPR029063">
    <property type="entry name" value="SAM-dependent_MTases_sf"/>
</dbReference>
<organism evidence="7 8">
    <name type="scientific">Amanita thiersii Skay4041</name>
    <dbReference type="NCBI Taxonomy" id="703135"/>
    <lineage>
        <taxon>Eukaryota</taxon>
        <taxon>Fungi</taxon>
        <taxon>Dikarya</taxon>
        <taxon>Basidiomycota</taxon>
        <taxon>Agaricomycotina</taxon>
        <taxon>Agaricomycetes</taxon>
        <taxon>Agaricomycetidae</taxon>
        <taxon>Agaricales</taxon>
        <taxon>Pluteineae</taxon>
        <taxon>Amanitaceae</taxon>
        <taxon>Amanita</taxon>
    </lineage>
</organism>
<dbReference type="GO" id="GO:0016279">
    <property type="term" value="F:protein-lysine N-methyltransferase activity"/>
    <property type="evidence" value="ECO:0007669"/>
    <property type="project" value="UniProtKB-UniRule"/>
</dbReference>
<dbReference type="AlphaFoldDB" id="A0A2A9NUJ9"/>
<name>A0A2A9NUJ9_9AGAR</name>
<evidence type="ECO:0000256" key="3">
    <source>
        <dbReference type="ARBA" id="ARBA00022679"/>
    </source>
</evidence>
<keyword evidence="8" id="KW-1185">Reference proteome</keyword>
<dbReference type="PANTHER" id="PTHR14614:SF10">
    <property type="entry name" value="PROTEIN N-TERMINAL AND LYSINE N-METHYLTRANSFERASE EFM7"/>
    <property type="match status" value="1"/>
</dbReference>
<dbReference type="GO" id="GO:0032259">
    <property type="term" value="P:methylation"/>
    <property type="evidence" value="ECO:0007669"/>
    <property type="project" value="UniProtKB-KW"/>
</dbReference>
<feature type="binding site" evidence="5">
    <location>
        <begin position="91"/>
        <end position="93"/>
    </location>
    <ligand>
        <name>S-adenosyl-L-methionine</name>
        <dbReference type="ChEBI" id="CHEBI:59789"/>
    </ligand>
</feature>
<dbReference type="EC" id="2.1.1.-" evidence="5"/>
<evidence type="ECO:0000313" key="7">
    <source>
        <dbReference type="EMBL" id="PFH51947.1"/>
    </source>
</evidence>
<dbReference type="Proteomes" id="UP000242287">
    <property type="component" value="Unassembled WGS sequence"/>
</dbReference>
<dbReference type="InterPro" id="IPR025784">
    <property type="entry name" value="EFM7"/>
</dbReference>
<reference evidence="7 8" key="1">
    <citation type="submission" date="2014-02" db="EMBL/GenBank/DDBJ databases">
        <title>Transposable element dynamics among asymbiotic and ectomycorrhizal Amanita fungi.</title>
        <authorList>
            <consortium name="DOE Joint Genome Institute"/>
            <person name="Hess J."/>
            <person name="Skrede I."/>
            <person name="Wolfe B."/>
            <person name="LaButti K."/>
            <person name="Ohm R.A."/>
            <person name="Grigoriev I.V."/>
            <person name="Pringle A."/>
        </authorList>
    </citation>
    <scope>NUCLEOTIDE SEQUENCE [LARGE SCALE GENOMIC DNA]</scope>
    <source>
        <strain evidence="7 8">SKay4041</strain>
    </source>
</reference>
<sequence>MSDDEAGIGLDAVFLEPPRPPSPEPTSAKYVREKASSCESDPPSPWTEITVSLVGTHPLWGHHLWNAARAFATYLDENTELYRDRQVLELGAGGGLPGIIAAKNGARKVVLTDYPDTQLLNNLRHNVTTNIPAEMHSCVDVQGYIWGQPVKSLYDHLPSQRGFDLIIMSDLIFNHSQHEALLNTCSDALTPSSTDDAIMPAVLVFYTHHRPRLAHRDMVFFRLAQEKGWTCQKILERRYPLMFPEDSGDEEVRSTVHGWSLTRRCANSMP</sequence>
<dbReference type="InterPro" id="IPR019410">
    <property type="entry name" value="Methyltransf_16"/>
</dbReference>
<evidence type="ECO:0000313" key="8">
    <source>
        <dbReference type="Proteomes" id="UP000242287"/>
    </source>
</evidence>